<keyword evidence="2" id="KW-1185">Reference proteome</keyword>
<reference evidence="1 2" key="1">
    <citation type="submission" date="2019-03" db="EMBL/GenBank/DDBJ databases">
        <title>Genomics of glacier-inhabiting Cryobacterium strains.</title>
        <authorList>
            <person name="Liu Q."/>
            <person name="Xin Y.-H."/>
        </authorList>
    </citation>
    <scope>NUCLEOTIDE SEQUENCE [LARGE SCALE GENOMIC DNA]</scope>
    <source>
        <strain evidence="1 2">TMT1-23-1</strain>
    </source>
</reference>
<comment type="caution">
    <text evidence="1">The sequence shown here is derived from an EMBL/GenBank/DDBJ whole genome shotgun (WGS) entry which is preliminary data.</text>
</comment>
<proteinExistence type="predicted"/>
<dbReference type="EMBL" id="SOGQ01000041">
    <property type="protein sequence ID" value="TFD00136.1"/>
    <property type="molecule type" value="Genomic_DNA"/>
</dbReference>
<sequence>MMPPASLAIEVVCHLAETGQPGGVAPATRALSLAEDAGLPAILPNVVRYGTPKEAVTADLADATRLLIPLAQLDRPQSNG</sequence>
<gene>
    <name evidence="1" type="ORF">E3T28_08365</name>
</gene>
<evidence type="ECO:0000313" key="2">
    <source>
        <dbReference type="Proteomes" id="UP000297853"/>
    </source>
</evidence>
<name>A0ABY2J5C5_9MICO</name>
<dbReference type="RefSeq" id="WP_134429706.1">
    <property type="nucleotide sequence ID" value="NZ_SOGQ01000041.1"/>
</dbReference>
<dbReference type="Proteomes" id="UP000297853">
    <property type="component" value="Unassembled WGS sequence"/>
</dbReference>
<evidence type="ECO:0000313" key="1">
    <source>
        <dbReference type="EMBL" id="TFD00136.1"/>
    </source>
</evidence>
<accession>A0ABY2J5C5</accession>
<protein>
    <submittedName>
        <fullName evidence="1">Uncharacterized protein</fullName>
    </submittedName>
</protein>
<organism evidence="1 2">
    <name type="scientific">Cryobacterium sinapicolor</name>
    <dbReference type="NCBI Taxonomy" id="1259236"/>
    <lineage>
        <taxon>Bacteria</taxon>
        <taxon>Bacillati</taxon>
        <taxon>Actinomycetota</taxon>
        <taxon>Actinomycetes</taxon>
        <taxon>Micrococcales</taxon>
        <taxon>Microbacteriaceae</taxon>
        <taxon>Cryobacterium</taxon>
    </lineage>
</organism>